<evidence type="ECO:0000313" key="1">
    <source>
        <dbReference type="EMBL" id="KLN53196.1"/>
    </source>
</evidence>
<reference evidence="1 2" key="1">
    <citation type="submission" date="2015-03" db="EMBL/GenBank/DDBJ databases">
        <title>Genome sequence of Variovorax paradoxus TBEA6.</title>
        <authorList>
            <person name="Poehlein A."/>
            <person name="Schuldes J."/>
            <person name="Wuebbeler J.H."/>
            <person name="Hiessl S."/>
            <person name="Steinbuechel A."/>
            <person name="Daniel R."/>
        </authorList>
    </citation>
    <scope>NUCLEOTIDE SEQUENCE [LARGE SCALE GENOMIC DNA]</scope>
    <source>
        <strain evidence="1 2">TBEA6</strain>
    </source>
</reference>
<dbReference type="Proteomes" id="UP000035170">
    <property type="component" value="Unassembled WGS sequence"/>
</dbReference>
<comment type="caution">
    <text evidence="1">The sequence shown here is derived from an EMBL/GenBank/DDBJ whole genome shotgun (WGS) entry which is preliminary data.</text>
</comment>
<sequence length="35" mass="3842">MSEVILDPARWESMEAGDAAFIQSWRASSTSEVLA</sequence>
<keyword evidence="2" id="KW-1185">Reference proteome</keyword>
<organism evidence="1 2">
    <name type="scientific">Variovorax paradoxus</name>
    <dbReference type="NCBI Taxonomy" id="34073"/>
    <lineage>
        <taxon>Bacteria</taxon>
        <taxon>Pseudomonadati</taxon>
        <taxon>Pseudomonadota</taxon>
        <taxon>Betaproteobacteria</taxon>
        <taxon>Burkholderiales</taxon>
        <taxon>Comamonadaceae</taxon>
        <taxon>Variovorax</taxon>
    </lineage>
</organism>
<dbReference type="PATRIC" id="fig|34073.19.peg.5824"/>
<gene>
    <name evidence="1" type="ORF">VPARA_56770</name>
</gene>
<protein>
    <submittedName>
        <fullName evidence="1">Uncharacterized protein</fullName>
    </submittedName>
</protein>
<name>A0A0H2LU41_VARPD</name>
<proteinExistence type="predicted"/>
<dbReference type="AlphaFoldDB" id="A0A0H2LU41"/>
<dbReference type="EMBL" id="JZWI01000037">
    <property type="protein sequence ID" value="KLN53196.1"/>
    <property type="molecule type" value="Genomic_DNA"/>
</dbReference>
<accession>A0A0H2LU41</accession>
<evidence type="ECO:0000313" key="2">
    <source>
        <dbReference type="Proteomes" id="UP000035170"/>
    </source>
</evidence>